<evidence type="ECO:0000259" key="1">
    <source>
        <dbReference type="Pfam" id="PF03485"/>
    </source>
</evidence>
<reference evidence="2 3" key="1">
    <citation type="journal article" date="2016" name="Nat. Commun.">
        <title>Thousands of microbial genomes shed light on interconnected biogeochemical processes in an aquifer system.</title>
        <authorList>
            <person name="Anantharaman K."/>
            <person name="Brown C.T."/>
            <person name="Hug L.A."/>
            <person name="Sharon I."/>
            <person name="Castelle C.J."/>
            <person name="Probst A.J."/>
            <person name="Thomas B.C."/>
            <person name="Singh A."/>
            <person name="Wilkins M.J."/>
            <person name="Karaoz U."/>
            <person name="Brodie E.L."/>
            <person name="Williams K.H."/>
            <person name="Hubbard S.S."/>
            <person name="Banfield J.F."/>
        </authorList>
    </citation>
    <scope>NUCLEOTIDE SEQUENCE [LARGE SCALE GENOMIC DNA]</scope>
</reference>
<dbReference type="GO" id="GO:0006420">
    <property type="term" value="P:arginyl-tRNA aminoacylation"/>
    <property type="evidence" value="ECO:0007669"/>
    <property type="project" value="InterPro"/>
</dbReference>
<evidence type="ECO:0000313" key="2">
    <source>
        <dbReference type="EMBL" id="OGZ47258.1"/>
    </source>
</evidence>
<protein>
    <recommendedName>
        <fullName evidence="1">Arginyl tRNA synthetase N-terminal domain-containing protein</fullName>
    </recommendedName>
</protein>
<dbReference type="InterPro" id="IPR036695">
    <property type="entry name" value="Arg-tRNA-synth_N_sf"/>
</dbReference>
<dbReference type="SUPFAM" id="SSF55190">
    <property type="entry name" value="Arginyl-tRNA synthetase (ArgRS), N-terminal 'additional' domain"/>
    <property type="match status" value="1"/>
</dbReference>
<organism evidence="2 3">
    <name type="scientific">Candidatus Ryanbacteria bacterium RIFCSPHIGHO2_02_FULL_45_13b</name>
    <dbReference type="NCBI Taxonomy" id="1802117"/>
    <lineage>
        <taxon>Bacteria</taxon>
        <taxon>Candidatus Ryaniibacteriota</taxon>
    </lineage>
</organism>
<evidence type="ECO:0000313" key="3">
    <source>
        <dbReference type="Proteomes" id="UP000176576"/>
    </source>
</evidence>
<feature type="domain" description="Arginyl tRNA synthetase N-terminal" evidence="1">
    <location>
        <begin position="5"/>
        <end position="56"/>
    </location>
</feature>
<dbReference type="Proteomes" id="UP000176576">
    <property type="component" value="Unassembled WGS sequence"/>
</dbReference>
<dbReference type="Gene3D" id="3.30.1360.70">
    <property type="entry name" value="Arginyl tRNA synthetase N-terminal domain"/>
    <property type="match status" value="1"/>
</dbReference>
<dbReference type="EMBL" id="MHNN01000003">
    <property type="protein sequence ID" value="OGZ47258.1"/>
    <property type="molecule type" value="Genomic_DNA"/>
</dbReference>
<name>A0A1G2GBH4_9BACT</name>
<dbReference type="Pfam" id="PF03485">
    <property type="entry name" value="Arg_tRNA_synt_N"/>
    <property type="match status" value="1"/>
</dbReference>
<dbReference type="GO" id="GO:0004814">
    <property type="term" value="F:arginine-tRNA ligase activity"/>
    <property type="evidence" value="ECO:0007669"/>
    <property type="project" value="InterPro"/>
</dbReference>
<accession>A0A1G2GBH4</accession>
<dbReference type="STRING" id="1802117.A3J54_01485"/>
<proteinExistence type="predicted"/>
<gene>
    <name evidence="2" type="ORF">A3J54_01485</name>
</gene>
<dbReference type="AlphaFoldDB" id="A0A1G2GBH4"/>
<dbReference type="InterPro" id="IPR005148">
    <property type="entry name" value="Arg-tRNA-synth_N"/>
</dbReference>
<dbReference type="GO" id="GO:0005737">
    <property type="term" value="C:cytoplasm"/>
    <property type="evidence" value="ECO:0007669"/>
    <property type="project" value="InterPro"/>
</dbReference>
<dbReference type="GO" id="GO:0005524">
    <property type="term" value="F:ATP binding"/>
    <property type="evidence" value="ECO:0007669"/>
    <property type="project" value="InterPro"/>
</dbReference>
<sequence>MFRDELHKNISQAVENLADGLGVPDFSLEAPENAEHGDYATNMALLLAKPLERNPTAFVLP</sequence>
<comment type="caution">
    <text evidence="2">The sequence shown here is derived from an EMBL/GenBank/DDBJ whole genome shotgun (WGS) entry which is preliminary data.</text>
</comment>